<proteinExistence type="predicted"/>
<dbReference type="STRING" id="74873.A0A084VCF9"/>
<sequence length="200" mass="22737">MALIGKIDTFVMGESIREYLERMDIFFQVNEVEEDKKTVMLLTLGGAALYSLSSKMVLPGKPSSVAYEKLCLKLKKQLEQKVNIVAERFNFRNCIQKHESVVDYIVELKTLTQSCDFKCCLLNSLRDQLVAGVRDDGLRKRLLRENNLTFETAETIARTWEAADEQNEAFTRKEKPGEMAAMRSAPKSSVGPTAHLLPWK</sequence>
<dbReference type="PANTHER" id="PTHR33198:SF19">
    <property type="entry name" value="CCHC-TYPE DOMAIN-CONTAINING PROTEIN"/>
    <property type="match status" value="1"/>
</dbReference>
<dbReference type="EMBL" id="ATLV01010700">
    <property type="status" value="NOT_ANNOTATED_CDS"/>
    <property type="molecule type" value="Genomic_DNA"/>
</dbReference>
<evidence type="ECO:0000313" key="2">
    <source>
        <dbReference type="EMBL" id="KFB35653.1"/>
    </source>
</evidence>
<accession>A0A084VCF9</accession>
<reference evidence="2 4" key="1">
    <citation type="journal article" date="2014" name="BMC Genomics">
        <title>Genome sequence of Anopheles sinensis provides insight into genetics basis of mosquito competence for malaria parasites.</title>
        <authorList>
            <person name="Zhou D."/>
            <person name="Zhang D."/>
            <person name="Ding G."/>
            <person name="Shi L."/>
            <person name="Hou Q."/>
            <person name="Ye Y."/>
            <person name="Xu Y."/>
            <person name="Zhou H."/>
            <person name="Xiong C."/>
            <person name="Li S."/>
            <person name="Yu J."/>
            <person name="Hong S."/>
            <person name="Yu X."/>
            <person name="Zou P."/>
            <person name="Chen C."/>
            <person name="Chang X."/>
            <person name="Wang W."/>
            <person name="Lv Y."/>
            <person name="Sun Y."/>
            <person name="Ma L."/>
            <person name="Shen B."/>
            <person name="Zhu C."/>
        </authorList>
    </citation>
    <scope>NUCLEOTIDE SEQUENCE [LARGE SCALE GENOMIC DNA]</scope>
</reference>
<evidence type="ECO:0000313" key="4">
    <source>
        <dbReference type="Proteomes" id="UP000030765"/>
    </source>
</evidence>
<gene>
    <name evidence="2" type="ORF">ZHAS_00002525</name>
</gene>
<evidence type="ECO:0000256" key="1">
    <source>
        <dbReference type="SAM" id="MobiDB-lite"/>
    </source>
</evidence>
<dbReference type="Proteomes" id="UP000030765">
    <property type="component" value="Unassembled WGS sequence"/>
</dbReference>
<keyword evidence="4" id="KW-1185">Reference proteome</keyword>
<feature type="region of interest" description="Disordered" evidence="1">
    <location>
        <begin position="175"/>
        <end position="200"/>
    </location>
</feature>
<dbReference type="VEuPathDB" id="VectorBase:ASIC002525"/>
<protein>
    <recommendedName>
        <fullName evidence="5">Retrotransposon gag domain-containing protein</fullName>
    </recommendedName>
</protein>
<name>A0A084VCF9_ANOSI</name>
<organism evidence="2">
    <name type="scientific">Anopheles sinensis</name>
    <name type="common">Mosquito</name>
    <dbReference type="NCBI Taxonomy" id="74873"/>
    <lineage>
        <taxon>Eukaryota</taxon>
        <taxon>Metazoa</taxon>
        <taxon>Ecdysozoa</taxon>
        <taxon>Arthropoda</taxon>
        <taxon>Hexapoda</taxon>
        <taxon>Insecta</taxon>
        <taxon>Pterygota</taxon>
        <taxon>Neoptera</taxon>
        <taxon>Endopterygota</taxon>
        <taxon>Diptera</taxon>
        <taxon>Nematocera</taxon>
        <taxon>Culicoidea</taxon>
        <taxon>Culicidae</taxon>
        <taxon>Anophelinae</taxon>
        <taxon>Anopheles</taxon>
    </lineage>
</organism>
<reference evidence="3" key="2">
    <citation type="submission" date="2020-05" db="UniProtKB">
        <authorList>
            <consortium name="EnsemblMetazoa"/>
        </authorList>
    </citation>
    <scope>IDENTIFICATION</scope>
</reference>
<dbReference type="PANTHER" id="PTHR33198">
    <property type="entry name" value="ANK_REP_REGION DOMAIN-CONTAINING PROTEIN-RELATED"/>
    <property type="match status" value="1"/>
</dbReference>
<dbReference type="EMBL" id="KE524603">
    <property type="protein sequence ID" value="KFB35653.1"/>
    <property type="molecule type" value="Genomic_DNA"/>
</dbReference>
<dbReference type="AlphaFoldDB" id="A0A084VCF9"/>
<dbReference type="EnsemblMetazoa" id="ASIC002525-RA">
    <property type="protein sequence ID" value="ASIC002525-PA"/>
    <property type="gene ID" value="ASIC002525"/>
</dbReference>
<dbReference type="OMA" id="MERTEQA"/>
<evidence type="ECO:0000313" key="3">
    <source>
        <dbReference type="EnsemblMetazoa" id="ASIC002525-PA"/>
    </source>
</evidence>
<evidence type="ECO:0008006" key="5">
    <source>
        <dbReference type="Google" id="ProtNLM"/>
    </source>
</evidence>
<dbReference type="OrthoDB" id="7791148at2759"/>